<feature type="region of interest" description="Disordered" evidence="1">
    <location>
        <begin position="1"/>
        <end position="30"/>
    </location>
</feature>
<dbReference type="EMBL" id="CP144697">
    <property type="protein sequence ID" value="WVZ15089.1"/>
    <property type="molecule type" value="Genomic_DNA"/>
</dbReference>
<reference evidence="2 3" key="1">
    <citation type="journal article" date="2023" name="Life. Sci Alliance">
        <title>Evolutionary insights into 3D genome organization and epigenetic landscape of Vigna mungo.</title>
        <authorList>
            <person name="Junaid A."/>
            <person name="Singh B."/>
            <person name="Bhatia S."/>
        </authorList>
    </citation>
    <scope>NUCLEOTIDE SEQUENCE [LARGE SCALE GENOMIC DNA]</scope>
    <source>
        <strain evidence="2">Urdbean</strain>
    </source>
</reference>
<proteinExistence type="predicted"/>
<accession>A0AAQ3NS90</accession>
<feature type="region of interest" description="Disordered" evidence="1">
    <location>
        <begin position="47"/>
        <end position="66"/>
    </location>
</feature>
<evidence type="ECO:0000256" key="1">
    <source>
        <dbReference type="SAM" id="MobiDB-lite"/>
    </source>
</evidence>
<protein>
    <submittedName>
        <fullName evidence="2">Uncharacterized protein</fullName>
    </submittedName>
</protein>
<name>A0AAQ3NS90_VIGMU</name>
<sequence length="179" mass="19658">GSMENTSPSIIARVENTSEGDSSTPHSVRFRWGSDELEQQRLKLPRTPPFELTAHPPASELTPSSSFDLHDLHKEGFLFRVVEREARQRRGGDKRRGVHSCSCGGGARAQGRKAPPRVVPPQPQNAIFRFSQDPLHVPVGDSAGLAFRLAEEHIQRLSDAWWCSCAAAAKAAAGGFLFY</sequence>
<gene>
    <name evidence="2" type="ORF">V8G54_012655</name>
</gene>
<feature type="non-terminal residue" evidence="2">
    <location>
        <position position="1"/>
    </location>
</feature>
<feature type="region of interest" description="Disordered" evidence="1">
    <location>
        <begin position="88"/>
        <end position="119"/>
    </location>
</feature>
<keyword evidence="3" id="KW-1185">Reference proteome</keyword>
<dbReference type="Proteomes" id="UP001374535">
    <property type="component" value="Chromosome 4"/>
</dbReference>
<evidence type="ECO:0000313" key="3">
    <source>
        <dbReference type="Proteomes" id="UP001374535"/>
    </source>
</evidence>
<evidence type="ECO:0000313" key="2">
    <source>
        <dbReference type="EMBL" id="WVZ15089.1"/>
    </source>
</evidence>
<feature type="compositionally biased region" description="Polar residues" evidence="1">
    <location>
        <begin position="1"/>
        <end position="26"/>
    </location>
</feature>
<dbReference type="AlphaFoldDB" id="A0AAQ3NS90"/>
<organism evidence="2 3">
    <name type="scientific">Vigna mungo</name>
    <name type="common">Black gram</name>
    <name type="synonym">Phaseolus mungo</name>
    <dbReference type="NCBI Taxonomy" id="3915"/>
    <lineage>
        <taxon>Eukaryota</taxon>
        <taxon>Viridiplantae</taxon>
        <taxon>Streptophyta</taxon>
        <taxon>Embryophyta</taxon>
        <taxon>Tracheophyta</taxon>
        <taxon>Spermatophyta</taxon>
        <taxon>Magnoliopsida</taxon>
        <taxon>eudicotyledons</taxon>
        <taxon>Gunneridae</taxon>
        <taxon>Pentapetalae</taxon>
        <taxon>rosids</taxon>
        <taxon>fabids</taxon>
        <taxon>Fabales</taxon>
        <taxon>Fabaceae</taxon>
        <taxon>Papilionoideae</taxon>
        <taxon>50 kb inversion clade</taxon>
        <taxon>NPAAA clade</taxon>
        <taxon>indigoferoid/millettioid clade</taxon>
        <taxon>Phaseoleae</taxon>
        <taxon>Vigna</taxon>
    </lineage>
</organism>